<dbReference type="Gene3D" id="2.60.40.150">
    <property type="entry name" value="C2 domain"/>
    <property type="match status" value="1"/>
</dbReference>
<keyword evidence="1" id="KW-0812">Transmembrane</keyword>
<evidence type="ECO:0000256" key="1">
    <source>
        <dbReference type="SAM" id="Phobius"/>
    </source>
</evidence>
<dbReference type="PROSITE" id="PS50004">
    <property type="entry name" value="C2"/>
    <property type="match status" value="1"/>
</dbReference>
<dbReference type="PANTHER" id="PTHR31425">
    <property type="entry name" value="PHOSPHORIBOSYLANTHRANILATE TRANSFERASE ISOFORM 1"/>
    <property type="match status" value="1"/>
</dbReference>
<evidence type="ECO:0000313" key="3">
    <source>
        <dbReference type="EMBL" id="RXH76992.1"/>
    </source>
</evidence>
<dbReference type="InterPro" id="IPR035892">
    <property type="entry name" value="C2_domain_sf"/>
</dbReference>
<dbReference type="InterPro" id="IPR047259">
    <property type="entry name" value="QUIRKY-like"/>
</dbReference>
<feature type="transmembrane region" description="Helical" evidence="1">
    <location>
        <begin position="152"/>
        <end position="169"/>
    </location>
</feature>
<accession>A0A498I468</accession>
<dbReference type="PANTHER" id="PTHR31425:SF52">
    <property type="entry name" value="MULTIPLE C2 DOMAIN AND TRANSMEMBRANE REGION PROTEIN 7"/>
    <property type="match status" value="1"/>
</dbReference>
<reference evidence="3 4" key="1">
    <citation type="submission" date="2018-10" db="EMBL/GenBank/DDBJ databases">
        <title>A high-quality apple genome assembly.</title>
        <authorList>
            <person name="Hu J."/>
        </authorList>
    </citation>
    <scope>NUCLEOTIDE SEQUENCE [LARGE SCALE GENOMIC DNA]</scope>
    <source>
        <strain evidence="4">cv. HFTH1</strain>
        <tissue evidence="3">Young leaf</tissue>
    </source>
</reference>
<dbReference type="AlphaFoldDB" id="A0A498I468"/>
<dbReference type="Pfam" id="PF00168">
    <property type="entry name" value="C2"/>
    <property type="match status" value="1"/>
</dbReference>
<dbReference type="InterPro" id="IPR000008">
    <property type="entry name" value="C2_dom"/>
</dbReference>
<dbReference type="Proteomes" id="UP000290289">
    <property type="component" value="Chromosome 14"/>
</dbReference>
<dbReference type="STRING" id="3750.A0A498I468"/>
<keyword evidence="4" id="KW-1185">Reference proteome</keyword>
<evidence type="ECO:0000313" key="4">
    <source>
        <dbReference type="Proteomes" id="UP000290289"/>
    </source>
</evidence>
<keyword evidence="1" id="KW-1133">Transmembrane helix</keyword>
<name>A0A498I468_MALDO</name>
<sequence length="185" mass="21338">MKMRNEKGTSDTYCVAKYGHKWVRTRIFVNHLTPKFNKQYTKEVFDPATILIVGVFDNIQLGDKDSNGHKNLKIGKVHVCIPTLEARHIYTHSYPLLVLHPTSVKKMRELPWQFGFHSKVNFFKLMTVFSGVFAVGKWFTDICMWKNPITTVLVHVFFLMLVCFPELILPQGYGTSVIGLDIFPT</sequence>
<keyword evidence="1" id="KW-0472">Membrane</keyword>
<dbReference type="SUPFAM" id="SSF49562">
    <property type="entry name" value="C2 domain (Calcium/lipid-binding domain, CaLB)"/>
    <property type="match status" value="1"/>
</dbReference>
<proteinExistence type="predicted"/>
<dbReference type="EMBL" id="RDQH01000340">
    <property type="protein sequence ID" value="RXH76992.1"/>
    <property type="molecule type" value="Genomic_DNA"/>
</dbReference>
<evidence type="ECO:0000259" key="2">
    <source>
        <dbReference type="PROSITE" id="PS50004"/>
    </source>
</evidence>
<comment type="caution">
    <text evidence="3">The sequence shown here is derived from an EMBL/GenBank/DDBJ whole genome shotgun (WGS) entry which is preliminary data.</text>
</comment>
<gene>
    <name evidence="3" type="ORF">DVH24_019880</name>
</gene>
<protein>
    <recommendedName>
        <fullName evidence="2">C2 domain-containing protein</fullName>
    </recommendedName>
</protein>
<organism evidence="3 4">
    <name type="scientific">Malus domestica</name>
    <name type="common">Apple</name>
    <name type="synonym">Pyrus malus</name>
    <dbReference type="NCBI Taxonomy" id="3750"/>
    <lineage>
        <taxon>Eukaryota</taxon>
        <taxon>Viridiplantae</taxon>
        <taxon>Streptophyta</taxon>
        <taxon>Embryophyta</taxon>
        <taxon>Tracheophyta</taxon>
        <taxon>Spermatophyta</taxon>
        <taxon>Magnoliopsida</taxon>
        <taxon>eudicotyledons</taxon>
        <taxon>Gunneridae</taxon>
        <taxon>Pentapetalae</taxon>
        <taxon>rosids</taxon>
        <taxon>fabids</taxon>
        <taxon>Rosales</taxon>
        <taxon>Rosaceae</taxon>
        <taxon>Amygdaloideae</taxon>
        <taxon>Maleae</taxon>
        <taxon>Malus</taxon>
    </lineage>
</organism>
<feature type="domain" description="C2" evidence="2">
    <location>
        <begin position="1"/>
        <end position="94"/>
    </location>
</feature>